<dbReference type="Pfam" id="PF00440">
    <property type="entry name" value="TetR_N"/>
    <property type="match status" value="1"/>
</dbReference>
<gene>
    <name evidence="6" type="ORF">JOF56_002575</name>
</gene>
<protein>
    <submittedName>
        <fullName evidence="6">AcrR family transcriptional regulator</fullName>
    </submittedName>
</protein>
<reference evidence="6 7" key="1">
    <citation type="submission" date="2021-03" db="EMBL/GenBank/DDBJ databases">
        <title>Sequencing the genomes of 1000 actinobacteria strains.</title>
        <authorList>
            <person name="Klenk H.-P."/>
        </authorList>
    </citation>
    <scope>NUCLEOTIDE SEQUENCE [LARGE SCALE GENOMIC DNA]</scope>
    <source>
        <strain evidence="6 7">DSM 46670</strain>
    </source>
</reference>
<dbReference type="Gene3D" id="1.10.357.10">
    <property type="entry name" value="Tetracycline Repressor, domain 2"/>
    <property type="match status" value="1"/>
</dbReference>
<sequence length="195" mass="21378">MSDKDAKQRLLAAAVDYVAEHGVSDQSLRQLAAGLGTSHRMLIYHFGSKQGMLVEIIRAVETRQREVLAELAAEPGESPGDLARRFWQRISDPVLWPNERLFFEVYGQALQGRPGTTHLLDDVVETWVQPATALGIAQGLSEEDARANARLGVAVTRGLLLDLLATGDREGVDAAMERFIQSYEAQLPGRTSPLS</sequence>
<keyword evidence="7" id="KW-1185">Reference proteome</keyword>
<evidence type="ECO:0000313" key="7">
    <source>
        <dbReference type="Proteomes" id="UP001519332"/>
    </source>
</evidence>
<dbReference type="PANTHER" id="PTHR30055:SF234">
    <property type="entry name" value="HTH-TYPE TRANSCRIPTIONAL REGULATOR BETI"/>
    <property type="match status" value="1"/>
</dbReference>
<dbReference type="PRINTS" id="PR00455">
    <property type="entry name" value="HTHTETR"/>
</dbReference>
<feature type="domain" description="HTH tetR-type" evidence="5">
    <location>
        <begin position="4"/>
        <end position="64"/>
    </location>
</feature>
<keyword evidence="2 4" id="KW-0238">DNA-binding</keyword>
<dbReference type="InterPro" id="IPR001647">
    <property type="entry name" value="HTH_TetR"/>
</dbReference>
<dbReference type="SUPFAM" id="SSF46689">
    <property type="entry name" value="Homeodomain-like"/>
    <property type="match status" value="1"/>
</dbReference>
<evidence type="ECO:0000256" key="4">
    <source>
        <dbReference type="PROSITE-ProRule" id="PRU00335"/>
    </source>
</evidence>
<keyword evidence="3" id="KW-0804">Transcription</keyword>
<evidence type="ECO:0000256" key="1">
    <source>
        <dbReference type="ARBA" id="ARBA00023015"/>
    </source>
</evidence>
<dbReference type="Proteomes" id="UP001519332">
    <property type="component" value="Unassembled WGS sequence"/>
</dbReference>
<keyword evidence="1" id="KW-0805">Transcription regulation</keyword>
<organism evidence="6 7">
    <name type="scientific">Kibdelosporangium banguiense</name>
    <dbReference type="NCBI Taxonomy" id="1365924"/>
    <lineage>
        <taxon>Bacteria</taxon>
        <taxon>Bacillati</taxon>
        <taxon>Actinomycetota</taxon>
        <taxon>Actinomycetes</taxon>
        <taxon>Pseudonocardiales</taxon>
        <taxon>Pseudonocardiaceae</taxon>
        <taxon>Kibdelosporangium</taxon>
    </lineage>
</organism>
<name>A0ABS4TDP6_9PSEU</name>
<evidence type="ECO:0000256" key="2">
    <source>
        <dbReference type="ARBA" id="ARBA00023125"/>
    </source>
</evidence>
<evidence type="ECO:0000259" key="5">
    <source>
        <dbReference type="PROSITE" id="PS50977"/>
    </source>
</evidence>
<evidence type="ECO:0000313" key="6">
    <source>
        <dbReference type="EMBL" id="MBP2322190.1"/>
    </source>
</evidence>
<dbReference type="InterPro" id="IPR009057">
    <property type="entry name" value="Homeodomain-like_sf"/>
</dbReference>
<evidence type="ECO:0000256" key="3">
    <source>
        <dbReference type="ARBA" id="ARBA00023163"/>
    </source>
</evidence>
<dbReference type="PROSITE" id="PS50977">
    <property type="entry name" value="HTH_TETR_2"/>
    <property type="match status" value="1"/>
</dbReference>
<accession>A0ABS4TDP6</accession>
<proteinExistence type="predicted"/>
<dbReference type="EMBL" id="JAGINW010000001">
    <property type="protein sequence ID" value="MBP2322190.1"/>
    <property type="molecule type" value="Genomic_DNA"/>
</dbReference>
<dbReference type="PANTHER" id="PTHR30055">
    <property type="entry name" value="HTH-TYPE TRANSCRIPTIONAL REGULATOR RUTR"/>
    <property type="match status" value="1"/>
</dbReference>
<dbReference type="InterPro" id="IPR050109">
    <property type="entry name" value="HTH-type_TetR-like_transc_reg"/>
</dbReference>
<dbReference type="RefSeq" id="WP_307855072.1">
    <property type="nucleotide sequence ID" value="NZ_JAGINW010000001.1"/>
</dbReference>
<comment type="caution">
    <text evidence="6">The sequence shown here is derived from an EMBL/GenBank/DDBJ whole genome shotgun (WGS) entry which is preliminary data.</text>
</comment>
<feature type="DNA-binding region" description="H-T-H motif" evidence="4">
    <location>
        <begin position="27"/>
        <end position="46"/>
    </location>
</feature>